<evidence type="ECO:0000256" key="17">
    <source>
        <dbReference type="ARBA" id="ARBA00025540"/>
    </source>
</evidence>
<dbReference type="EMBL" id="GGMR01017703">
    <property type="protein sequence ID" value="MBY30322.1"/>
    <property type="molecule type" value="Transcribed_RNA"/>
</dbReference>
<keyword evidence="6" id="KW-0740">Sodium/potassium transport</keyword>
<comment type="function">
    <text evidence="17">This is the non-catalytic component of the active enzyme, which catalyzes the hydrolysis of ATP coupled with the exchange of Na(+) and K(+) ions across the plasma membrane. The beta subunit regulates, through assembly of alpha/beta heterodimers, the number of sodium pumps transported to the plasma membrane.</text>
</comment>
<dbReference type="InterPro" id="IPR000402">
    <property type="entry name" value="Na/K_ATPase_sub_beta"/>
</dbReference>
<keyword evidence="7 18" id="KW-0812">Transmembrane</keyword>
<evidence type="ECO:0000256" key="18">
    <source>
        <dbReference type="SAM" id="Phobius"/>
    </source>
</evidence>
<keyword evidence="8" id="KW-0630">Potassium</keyword>
<comment type="subcellular location">
    <subcellularLocation>
        <location evidence="1">Cell membrane</location>
        <topology evidence="1">Single-pass type II membrane protein</topology>
    </subcellularLocation>
</comment>
<evidence type="ECO:0000256" key="6">
    <source>
        <dbReference type="ARBA" id="ARBA00022607"/>
    </source>
</evidence>
<evidence type="ECO:0000256" key="4">
    <source>
        <dbReference type="ARBA" id="ARBA00022475"/>
    </source>
</evidence>
<dbReference type="GO" id="GO:0030007">
    <property type="term" value="P:intracellular potassium ion homeostasis"/>
    <property type="evidence" value="ECO:0007669"/>
    <property type="project" value="TreeGrafter"/>
</dbReference>
<keyword evidence="5" id="KW-0633">Potassium transport</keyword>
<accession>A0A2S2PLJ4</accession>
<organism evidence="19">
    <name type="scientific">Schizaphis graminum</name>
    <name type="common">Green bug aphid</name>
    <dbReference type="NCBI Taxonomy" id="13262"/>
    <lineage>
        <taxon>Eukaryota</taxon>
        <taxon>Metazoa</taxon>
        <taxon>Ecdysozoa</taxon>
        <taxon>Arthropoda</taxon>
        <taxon>Hexapoda</taxon>
        <taxon>Insecta</taxon>
        <taxon>Pterygota</taxon>
        <taxon>Neoptera</taxon>
        <taxon>Paraneoptera</taxon>
        <taxon>Hemiptera</taxon>
        <taxon>Sternorrhyncha</taxon>
        <taxon>Aphidomorpha</taxon>
        <taxon>Aphidoidea</taxon>
        <taxon>Aphididae</taxon>
        <taxon>Aphidini</taxon>
        <taxon>Schizaphis</taxon>
    </lineage>
</organism>
<comment type="similarity">
    <text evidence="2">Belongs to the X(+)/potassium ATPases subunit beta family.</text>
</comment>
<keyword evidence="10 18" id="KW-1133">Transmembrane helix</keyword>
<sequence length="324" mass="37136">MLIEDTKMNYGSKTTFIGFDTDKRKLPLSKRFVLYAYDKDTGEIFGRTPSSWAKIGLYYTAFYLSLVAMFGVVLWFFFQTLDPRTPTRQLEHSLIGTNPGLGFRPMSNETHSTLIHINSKSVQDYSIWTERLVKFLDVYKKPGLTPGRGQNIATCDYDKPPGKGKVCDIDVKAFNSCTEENRFNFHRQGPCIFLKLNKIYGWNPIFYDDPNDLPHDMPKTLKDHIKEITNPEKLRTVWVSCEGETVSDKELIGPMAYWPIPGFPGYFFPFENSEGYLSPLVAIHFKSPAKSIVINILCKAWAKNIVHKKNGVNRGSVHFELMMD</sequence>
<dbReference type="Gene3D" id="2.60.40.1660">
    <property type="entry name" value="Na, k-atpase alpha subunit"/>
    <property type="match status" value="1"/>
</dbReference>
<dbReference type="PANTHER" id="PTHR11523:SF46">
    <property type="entry name" value="SODIUM_POTASSIUM-TRANSPORTING ATPASE SUBUNIT BETA-2"/>
    <property type="match status" value="1"/>
</dbReference>
<evidence type="ECO:0000256" key="3">
    <source>
        <dbReference type="ARBA" id="ARBA00022448"/>
    </source>
</evidence>
<proteinExistence type="inferred from homology"/>
<protein>
    <submittedName>
        <fullName evidence="19">Sodium/potassium-transporting ATPase subunit beta-2</fullName>
    </submittedName>
</protein>
<dbReference type="PROSITE" id="PS00390">
    <property type="entry name" value="ATPASE_NA_K_BETA_1"/>
    <property type="match status" value="1"/>
</dbReference>
<evidence type="ECO:0000256" key="9">
    <source>
        <dbReference type="ARBA" id="ARBA00022968"/>
    </source>
</evidence>
<evidence type="ECO:0000256" key="5">
    <source>
        <dbReference type="ARBA" id="ARBA00022538"/>
    </source>
</evidence>
<dbReference type="FunFam" id="2.60.40.1660:FF:000004">
    <property type="entry name" value="sodium/potassium-transporting ATPase subunit beta-2"/>
    <property type="match status" value="1"/>
</dbReference>
<dbReference type="Pfam" id="PF00287">
    <property type="entry name" value="Na_K-ATPase"/>
    <property type="match status" value="1"/>
</dbReference>
<dbReference type="GO" id="GO:0006883">
    <property type="term" value="P:intracellular sodium ion homeostasis"/>
    <property type="evidence" value="ECO:0007669"/>
    <property type="project" value="TreeGrafter"/>
</dbReference>
<keyword evidence="9" id="KW-0735">Signal-anchor</keyword>
<keyword evidence="14" id="KW-1015">Disulfide bond</keyword>
<reference evidence="19" key="1">
    <citation type="submission" date="2018-04" db="EMBL/GenBank/DDBJ databases">
        <title>Transcriptome of Schizaphis graminum biotype I.</title>
        <authorList>
            <person name="Scully E.D."/>
            <person name="Geib S.M."/>
            <person name="Palmer N.A."/>
            <person name="Koch K."/>
            <person name="Bradshaw J."/>
            <person name="Heng-Moss T."/>
            <person name="Sarath G."/>
        </authorList>
    </citation>
    <scope>NUCLEOTIDE SEQUENCE</scope>
</reference>
<dbReference type="PANTHER" id="PTHR11523">
    <property type="entry name" value="SODIUM/POTASSIUM-DEPENDENT ATPASE BETA SUBUNIT"/>
    <property type="match status" value="1"/>
</dbReference>
<dbReference type="AlphaFoldDB" id="A0A2S2PLJ4"/>
<evidence type="ECO:0000256" key="7">
    <source>
        <dbReference type="ARBA" id="ARBA00022692"/>
    </source>
</evidence>
<evidence type="ECO:0000256" key="12">
    <source>
        <dbReference type="ARBA" id="ARBA00023065"/>
    </source>
</evidence>
<evidence type="ECO:0000256" key="15">
    <source>
        <dbReference type="ARBA" id="ARBA00023180"/>
    </source>
</evidence>
<evidence type="ECO:0000256" key="11">
    <source>
        <dbReference type="ARBA" id="ARBA00023053"/>
    </source>
</evidence>
<keyword evidence="12" id="KW-0406">Ion transport</keyword>
<evidence type="ECO:0000256" key="14">
    <source>
        <dbReference type="ARBA" id="ARBA00023157"/>
    </source>
</evidence>
<keyword evidence="3" id="KW-0813">Transport</keyword>
<dbReference type="InterPro" id="IPR038702">
    <property type="entry name" value="Na/K_ATPase_sub_beta_sf"/>
</dbReference>
<dbReference type="GO" id="GO:0036376">
    <property type="term" value="P:sodium ion export across plasma membrane"/>
    <property type="evidence" value="ECO:0007669"/>
    <property type="project" value="TreeGrafter"/>
</dbReference>
<evidence type="ECO:0000256" key="16">
    <source>
        <dbReference type="ARBA" id="ARBA00023201"/>
    </source>
</evidence>
<name>A0A2S2PLJ4_SCHGA</name>
<gene>
    <name evidence="19" type="primary">nrv2_2</name>
    <name evidence="19" type="ORF">g.61090</name>
</gene>
<dbReference type="GO" id="GO:0001671">
    <property type="term" value="F:ATPase activator activity"/>
    <property type="evidence" value="ECO:0007669"/>
    <property type="project" value="TreeGrafter"/>
</dbReference>
<keyword evidence="13 18" id="KW-0472">Membrane</keyword>
<evidence type="ECO:0000313" key="19">
    <source>
        <dbReference type="EMBL" id="MBY30322.1"/>
    </source>
</evidence>
<evidence type="ECO:0000256" key="2">
    <source>
        <dbReference type="ARBA" id="ARBA00005876"/>
    </source>
</evidence>
<evidence type="ECO:0000256" key="13">
    <source>
        <dbReference type="ARBA" id="ARBA00023136"/>
    </source>
</evidence>
<keyword evidence="15" id="KW-0325">Glycoprotein</keyword>
<dbReference type="GO" id="GO:0005890">
    <property type="term" value="C:sodium:potassium-exchanging ATPase complex"/>
    <property type="evidence" value="ECO:0007669"/>
    <property type="project" value="InterPro"/>
</dbReference>
<keyword evidence="4" id="KW-1003">Cell membrane</keyword>
<keyword evidence="16" id="KW-0739">Sodium transport</keyword>
<evidence type="ECO:0000256" key="8">
    <source>
        <dbReference type="ARBA" id="ARBA00022958"/>
    </source>
</evidence>
<feature type="transmembrane region" description="Helical" evidence="18">
    <location>
        <begin position="57"/>
        <end position="78"/>
    </location>
</feature>
<evidence type="ECO:0000256" key="10">
    <source>
        <dbReference type="ARBA" id="ARBA00022989"/>
    </source>
</evidence>
<dbReference type="GO" id="GO:1990573">
    <property type="term" value="P:potassium ion import across plasma membrane"/>
    <property type="evidence" value="ECO:0007669"/>
    <property type="project" value="TreeGrafter"/>
</dbReference>
<keyword evidence="11" id="KW-0915">Sodium</keyword>
<evidence type="ECO:0000256" key="1">
    <source>
        <dbReference type="ARBA" id="ARBA00004401"/>
    </source>
</evidence>